<keyword evidence="12" id="KW-0333">Golgi apparatus</keyword>
<dbReference type="GO" id="GO:0030246">
    <property type="term" value="F:carbohydrate binding"/>
    <property type="evidence" value="ECO:0007669"/>
    <property type="project" value="UniProtKB-KW"/>
</dbReference>
<evidence type="ECO:0000256" key="7">
    <source>
        <dbReference type="ARBA" id="ARBA00022692"/>
    </source>
</evidence>
<evidence type="ECO:0000256" key="12">
    <source>
        <dbReference type="ARBA" id="ARBA00023034"/>
    </source>
</evidence>
<evidence type="ECO:0000256" key="3">
    <source>
        <dbReference type="ARBA" id="ARBA00004922"/>
    </source>
</evidence>
<dbReference type="GO" id="GO:0004653">
    <property type="term" value="F:polypeptide N-acetylgalactosaminyltransferase activity"/>
    <property type="evidence" value="ECO:0007669"/>
    <property type="project" value="UniProtKB-ARBA"/>
</dbReference>
<evidence type="ECO:0000256" key="13">
    <source>
        <dbReference type="ARBA" id="ARBA00023136"/>
    </source>
</evidence>
<dbReference type="OMA" id="QFNYIQL"/>
<comment type="cofactor">
    <cofactor evidence="1">
        <name>Mn(2+)</name>
        <dbReference type="ChEBI" id="CHEBI:29035"/>
    </cofactor>
</comment>
<keyword evidence="16" id="KW-0464">Manganese</keyword>
<sequence>MLTAKQLFFVLVMSLVALTFWITRVEHDPRSRDIEDPEFSGKFEVDPYDPDVSLGDMGMPVILPPNLSPEVRALVQKGWDEQGLNQYVSDMIPLRRRLPDVRDSWCRAQELERRQRGLGPGTLPRSSIVIVFYNEAWSVLLRTVHSVIDRTPDELIEEILLVDDFSSMGHLRDPLDEYVLQFPNVRVLRSPERMGLIRARLIGAKAAKASILTFLDAHCEVIEGWLEALVAHVAHDETMIAIPAIDWIHEDTLALNAQNSIRYYGSFDWTLNFQWRSREGRTAIPSGNGSRVDHPAAPYDTPTMAGGLFTIHRVFFERLGWYDEGMQIYGGENMELSFKTWMCGGRMQIVACSRVAHIQKRGHPYLRQVDQGYKLVKRNSVRVAEVWLDEYADYFYESFGGRNKRGQFGDVSARKELRRQLHCQTFRWYLANIFPEQFDPSKAVTRGEIRFGGNTASSNPICLDWPTKLSVALCHGRGGHQLWYLTRNGEVTREDHCLDYDGKTLDVVRCHGLGGNQQWTWDPQTFLLRKLTYDRCLQWTGAYCQTNVHTSPVAQSFIVVVSLKNAWIVRCRSQYHHDSYVLYEHFQNSISPVQARPGSRFGWTCLTSKRDLVWAFALFCCVVMLFFYHNQFSERLATLEEFKQTQQLQTQGGDKGSVQFEDVLRIPQYEVFEYRQQYTQVPDDDWNVKQPGDMGKPVKLENATEEVRQLEDQMFKEQAFNQYVSDLIPVHRRLPDIRDPWCTTEQRLLTSLPQASIVIVFYNEAWSVLLRTVHSILDRSPKELIKEIILVDDYSTHANLRTQLQEYWAAYPMVRVLRVPERLGLIRARLYGARNATSDFLVFLDAHCECIFGWLETLLDPVVRDPQTIALPTIDWIDEHNLALISDRAPGFYGVMGWGLDFGWRGRWDRVNKPENKMEPFPTPTMAGGLFSIHRKFFERLGWYDEGLDVYGGENIELSLKAWMCGGKLVTVPCSRVAHIQKAGHPYLNNVKKDVVRLNSVRVSEVWMDEYAEVLYGMFGGLKYGGDFGDVSARKQLRQRLHCKDFHWYLANVFPEMTEELLRKQPGHGPFINEAMQDDSPGHCLSFDAPKNAATMERCKKGEPNQQWYYSMYGEISNDNHCLDYDANMLLMFYCHKSKGNQEWKYNATTHLFEHAKHKGTCLAVEKASRKVIIDKCDSSKQSQQWHYPVIDFKP</sequence>
<proteinExistence type="inferred from homology"/>
<dbReference type="STRING" id="74873.A0A084WLP7"/>
<dbReference type="EMBL" id="KE525351">
    <property type="protein sequence ID" value="KFB51141.1"/>
    <property type="molecule type" value="Genomic_DNA"/>
</dbReference>
<feature type="domain" description="Ricin B lectin" evidence="18">
    <location>
        <begin position="1069"/>
        <end position="1189"/>
    </location>
</feature>
<dbReference type="InterPro" id="IPR000772">
    <property type="entry name" value="Ricin_B_lectin"/>
</dbReference>
<dbReference type="GO" id="GO:0046872">
    <property type="term" value="F:metal ion binding"/>
    <property type="evidence" value="ECO:0007669"/>
    <property type="project" value="UniProtKB-KW"/>
</dbReference>
<keyword evidence="21" id="KW-1185">Reference proteome</keyword>
<name>A0A084WLP7_ANOSI</name>
<keyword evidence="8" id="KW-0479">Metal-binding</keyword>
<evidence type="ECO:0000256" key="17">
    <source>
        <dbReference type="SAM" id="Phobius"/>
    </source>
</evidence>
<evidence type="ECO:0000256" key="8">
    <source>
        <dbReference type="ARBA" id="ARBA00022723"/>
    </source>
</evidence>
<dbReference type="EMBL" id="ATLV01024268">
    <property type="status" value="NOT_ANNOTATED_CDS"/>
    <property type="molecule type" value="Genomic_DNA"/>
</dbReference>
<dbReference type="PROSITE" id="PS50231">
    <property type="entry name" value="RICIN_B_LECTIN"/>
    <property type="match status" value="2"/>
</dbReference>
<accession>A0A084WLP7</accession>
<dbReference type="SUPFAM" id="SSF53448">
    <property type="entry name" value="Nucleotide-diphospho-sugar transferases"/>
    <property type="match status" value="2"/>
</dbReference>
<evidence type="ECO:0000256" key="9">
    <source>
        <dbReference type="ARBA" id="ARBA00022734"/>
    </source>
</evidence>
<feature type="domain" description="Ricin B lectin" evidence="18">
    <location>
        <begin position="451"/>
        <end position="560"/>
    </location>
</feature>
<evidence type="ECO:0000313" key="19">
    <source>
        <dbReference type="EMBL" id="KFB51141.1"/>
    </source>
</evidence>
<dbReference type="FunFam" id="3.90.550.10:FF:000053">
    <property type="entry name" value="Polypeptide N-acetylgalactosaminyltransferase"/>
    <property type="match status" value="1"/>
</dbReference>
<dbReference type="InterPro" id="IPR029044">
    <property type="entry name" value="Nucleotide-diphossugar_trans"/>
</dbReference>
<keyword evidence="13 17" id="KW-0472">Membrane</keyword>
<dbReference type="SMART" id="SM00458">
    <property type="entry name" value="RICIN"/>
    <property type="match status" value="2"/>
</dbReference>
<keyword evidence="15" id="KW-0325">Glycoprotein</keyword>
<evidence type="ECO:0000256" key="2">
    <source>
        <dbReference type="ARBA" id="ARBA00004323"/>
    </source>
</evidence>
<dbReference type="VEuPathDB" id="VectorBase:ASIC019476"/>
<dbReference type="Gene3D" id="2.80.10.50">
    <property type="match status" value="2"/>
</dbReference>
<evidence type="ECO:0000256" key="14">
    <source>
        <dbReference type="ARBA" id="ARBA00023157"/>
    </source>
</evidence>
<keyword evidence="5" id="KW-0328">Glycosyltransferase</keyword>
<dbReference type="OrthoDB" id="7730033at2759"/>
<evidence type="ECO:0000256" key="16">
    <source>
        <dbReference type="ARBA" id="ARBA00023211"/>
    </source>
</evidence>
<dbReference type="SUPFAM" id="SSF50370">
    <property type="entry name" value="Ricin B-like lectins"/>
    <property type="match status" value="2"/>
</dbReference>
<keyword evidence="11 17" id="KW-1133">Transmembrane helix</keyword>
<evidence type="ECO:0000313" key="20">
    <source>
        <dbReference type="EnsemblMetazoa" id="ASIC019476-PA"/>
    </source>
</evidence>
<dbReference type="GO" id="GO:0000139">
    <property type="term" value="C:Golgi membrane"/>
    <property type="evidence" value="ECO:0007669"/>
    <property type="project" value="UniProtKB-SubCell"/>
</dbReference>
<organism evidence="19">
    <name type="scientific">Anopheles sinensis</name>
    <name type="common">Mosquito</name>
    <dbReference type="NCBI Taxonomy" id="74873"/>
    <lineage>
        <taxon>Eukaryota</taxon>
        <taxon>Metazoa</taxon>
        <taxon>Ecdysozoa</taxon>
        <taxon>Arthropoda</taxon>
        <taxon>Hexapoda</taxon>
        <taxon>Insecta</taxon>
        <taxon>Pterygota</taxon>
        <taxon>Neoptera</taxon>
        <taxon>Endopterygota</taxon>
        <taxon>Diptera</taxon>
        <taxon>Nematocera</taxon>
        <taxon>Culicoidea</taxon>
        <taxon>Culicidae</taxon>
        <taxon>Anophelinae</taxon>
        <taxon>Anopheles</taxon>
    </lineage>
</organism>
<dbReference type="InterPro" id="IPR001173">
    <property type="entry name" value="Glyco_trans_2-like"/>
</dbReference>
<dbReference type="FunFam" id="3.90.550.10:FF:000021">
    <property type="entry name" value="Polypeptide N-acetylgalactosaminyltransferase"/>
    <property type="match status" value="1"/>
</dbReference>
<evidence type="ECO:0000256" key="15">
    <source>
        <dbReference type="ARBA" id="ARBA00023180"/>
    </source>
</evidence>
<reference evidence="20" key="2">
    <citation type="submission" date="2020-05" db="UniProtKB">
        <authorList>
            <consortium name="EnsemblMetazoa"/>
        </authorList>
    </citation>
    <scope>IDENTIFICATION</scope>
</reference>
<comment type="pathway">
    <text evidence="3">Protein modification; protein glycosylation.</text>
</comment>
<dbReference type="PANTHER" id="PTHR11675">
    <property type="entry name" value="N-ACETYLGALACTOSAMINYLTRANSFERASE"/>
    <property type="match status" value="1"/>
</dbReference>
<gene>
    <name evidence="19" type="ORF">ZHAS_00019476</name>
</gene>
<dbReference type="AlphaFoldDB" id="A0A084WLP7"/>
<dbReference type="InterPro" id="IPR045885">
    <property type="entry name" value="GalNAc-T"/>
</dbReference>
<evidence type="ECO:0000256" key="11">
    <source>
        <dbReference type="ARBA" id="ARBA00022989"/>
    </source>
</evidence>
<comment type="similarity">
    <text evidence="4">Belongs to the glycosyltransferase 2 family. GalNAc-T subfamily.</text>
</comment>
<dbReference type="VEuPathDB" id="VectorBase:ASIS020788"/>
<feature type="transmembrane region" description="Helical" evidence="17">
    <location>
        <begin position="6"/>
        <end position="23"/>
    </location>
</feature>
<keyword evidence="9" id="KW-0430">Lectin</keyword>
<dbReference type="Gene3D" id="3.90.550.10">
    <property type="entry name" value="Spore Coat Polysaccharide Biosynthesis Protein SpsA, Chain A"/>
    <property type="match status" value="2"/>
</dbReference>
<keyword evidence="14" id="KW-1015">Disulfide bond</keyword>
<keyword evidence="7 17" id="KW-0812">Transmembrane</keyword>
<dbReference type="Proteomes" id="UP000030765">
    <property type="component" value="Unassembled WGS sequence"/>
</dbReference>
<keyword evidence="6" id="KW-0808">Transferase</keyword>
<dbReference type="CDD" id="cd02510">
    <property type="entry name" value="pp-GalNAc-T"/>
    <property type="match status" value="2"/>
</dbReference>
<dbReference type="GO" id="GO:0006493">
    <property type="term" value="P:protein O-linked glycosylation"/>
    <property type="evidence" value="ECO:0007669"/>
    <property type="project" value="TreeGrafter"/>
</dbReference>
<evidence type="ECO:0000256" key="5">
    <source>
        <dbReference type="ARBA" id="ARBA00022676"/>
    </source>
</evidence>
<evidence type="ECO:0000256" key="10">
    <source>
        <dbReference type="ARBA" id="ARBA00022968"/>
    </source>
</evidence>
<evidence type="ECO:0000256" key="6">
    <source>
        <dbReference type="ARBA" id="ARBA00022679"/>
    </source>
</evidence>
<protein>
    <recommendedName>
        <fullName evidence="18">Ricin B lectin domain-containing protein</fullName>
    </recommendedName>
</protein>
<dbReference type="InterPro" id="IPR035992">
    <property type="entry name" value="Ricin_B-like_lectins"/>
</dbReference>
<comment type="subcellular location">
    <subcellularLocation>
        <location evidence="2">Golgi apparatus membrane</location>
        <topology evidence="2">Single-pass type II membrane protein</topology>
    </subcellularLocation>
</comment>
<dbReference type="Pfam" id="PF00652">
    <property type="entry name" value="Ricin_B_lectin"/>
    <property type="match status" value="2"/>
</dbReference>
<dbReference type="EnsemblMetazoa" id="ASIC019476-RA">
    <property type="protein sequence ID" value="ASIC019476-PA"/>
    <property type="gene ID" value="ASIC019476"/>
</dbReference>
<evidence type="ECO:0000256" key="4">
    <source>
        <dbReference type="ARBA" id="ARBA00005680"/>
    </source>
</evidence>
<reference evidence="19 21" key="1">
    <citation type="journal article" date="2014" name="BMC Genomics">
        <title>Genome sequence of Anopheles sinensis provides insight into genetics basis of mosquito competence for malaria parasites.</title>
        <authorList>
            <person name="Zhou D."/>
            <person name="Zhang D."/>
            <person name="Ding G."/>
            <person name="Shi L."/>
            <person name="Hou Q."/>
            <person name="Ye Y."/>
            <person name="Xu Y."/>
            <person name="Zhou H."/>
            <person name="Xiong C."/>
            <person name="Li S."/>
            <person name="Yu J."/>
            <person name="Hong S."/>
            <person name="Yu X."/>
            <person name="Zou P."/>
            <person name="Chen C."/>
            <person name="Chang X."/>
            <person name="Wang W."/>
            <person name="Lv Y."/>
            <person name="Sun Y."/>
            <person name="Ma L."/>
            <person name="Shen B."/>
            <person name="Zhu C."/>
        </authorList>
    </citation>
    <scope>NUCLEOTIDE SEQUENCE [LARGE SCALE GENOMIC DNA]</scope>
</reference>
<evidence type="ECO:0000313" key="21">
    <source>
        <dbReference type="Proteomes" id="UP000030765"/>
    </source>
</evidence>
<dbReference type="Pfam" id="PF00535">
    <property type="entry name" value="Glycos_transf_2"/>
    <property type="match status" value="2"/>
</dbReference>
<keyword evidence="10" id="KW-0735">Signal-anchor</keyword>
<evidence type="ECO:0000259" key="18">
    <source>
        <dbReference type="SMART" id="SM00458"/>
    </source>
</evidence>
<evidence type="ECO:0000256" key="1">
    <source>
        <dbReference type="ARBA" id="ARBA00001936"/>
    </source>
</evidence>
<dbReference type="PANTHER" id="PTHR11675:SF131">
    <property type="entry name" value="POLYPEPTIDE N-ACETYLGALACTOSAMINYLTRANSFERASE 9-RELATED"/>
    <property type="match status" value="1"/>
</dbReference>